<reference evidence="14" key="3">
    <citation type="submission" date="2020-07" db="EMBL/GenBank/DDBJ databases">
        <title>Flavobacterium sp. xlx-214.</title>
        <authorList>
            <person name="Yang C."/>
        </authorList>
    </citation>
    <scope>NUCLEOTIDE SEQUENCE [LARGE SCALE GENOMIC DNA]</scope>
    <source>
        <strain evidence="14">CX-624</strain>
    </source>
</reference>
<sequence length="863" mass="96296">MAIKKSELYSSLWASCDELRGGMDASQYKDYVLTMLFVKYISDKYKNDPFGAITVPEGASFDDMVALIGNPEIGDKINKQVLNPIKEANKLNEFPDFNDESKLGKGKDLVDTVSNLVRIFNDPSLDFSGNSAEGDDILGDAYEYLMRHFATESGKSKGQFYTPAEVSRVLAKVIGITPNNSTHQTMAYDPTCGSGSLLLKVMNEAGKNIDLYGQEKETTTANLAHMNMILHGAETATIIADNTLSRPAYTTTIPVDTSKPIKEDGVSILSGTTNSATILKQFDYVVANPPFSLKSWSNGVNPDSDEFNRFSLGVPPEKNGDYAFLLHIIQSLKSTGKAAVVLPHGVLFRGNAEGEIRKNILKKGYIKGIVGLPANLFYGTGIPACIIVLDKDHAAHRKGIFMVDASKGFVKDGNKNRLREQDIRKITDVFIQQAEVPKYSRMVSMTEIADAKNDYNLNIPRYIDTQEAEDIQNIEAHLQGGIPLADIEVLKAYWQVFPNLNKTLFSPLREGFVELQVPSQELRQRIFDHPEFVAFNTAVQKDFDKWLKAQKKIWNELAEGSHPKEVIDGASAELLETFKDNALIDTYDLYQHLMQYWNEVMQDDVYSIAMDGWKAGNEYQRLVIKAKPDKNGKTKADKEVAGLAGLEGRMISPQLLISVYFQEEQAEITALEQAVENAKARMAEIEEEQNAEDGLFADLEKVNAAEVTKLLKELKSRKKATPTSLSERSGKETPLAMVAEEQAEYTRTVNDTEVLKDYLEQDKVAKDAARKVKEQLAALEKAVEAKYPTLSEAESKEIVITRKWQAHLQQALQQEQEGISQNLTQRIKDLAERYATPLRTLAAEVQEASAKVTAHLQKMGWVW</sequence>
<dbReference type="InterPro" id="IPR022749">
    <property type="entry name" value="D12N6_MeTrfase_N"/>
</dbReference>
<reference evidence="13" key="2">
    <citation type="submission" date="2020-07" db="EMBL/GenBank/DDBJ databases">
        <title>Chryseobacterium sp.cx-624.</title>
        <authorList>
            <person name="Yang C."/>
        </authorList>
    </citation>
    <scope>NUCLEOTIDE SEQUENCE [LARGE SCALE GENOMIC DNA]</scope>
    <source>
        <strain evidence="13">cx-624</strain>
    </source>
</reference>
<dbReference type="GO" id="GO:0009307">
    <property type="term" value="P:DNA restriction-modification system"/>
    <property type="evidence" value="ECO:0007669"/>
    <property type="project" value="UniProtKB-KW"/>
</dbReference>
<dbReference type="SUPFAM" id="SSF53335">
    <property type="entry name" value="S-adenosyl-L-methionine-dependent methyltransferases"/>
    <property type="match status" value="1"/>
</dbReference>
<evidence type="ECO:0000313" key="11">
    <source>
        <dbReference type="EMBL" id="MBA5245604.1"/>
    </source>
</evidence>
<reference evidence="11" key="4">
    <citation type="submission" date="2020-07" db="EMBL/GenBank/DDBJ databases">
        <authorList>
            <person name="Yang C."/>
        </authorList>
    </citation>
    <scope>NUCLEOTIDE SEQUENCE</scope>
    <source>
        <strain evidence="11">Cx-624</strain>
    </source>
</reference>
<keyword evidence="6" id="KW-0680">Restriction system</keyword>
<name>A0A7D7QYR2_9FLAO</name>
<comment type="catalytic activity">
    <reaction evidence="7">
        <text>a 2'-deoxyadenosine in DNA + S-adenosyl-L-methionine = an N(6)-methyl-2'-deoxyadenosine in DNA + S-adenosyl-L-homocysteine + H(+)</text>
        <dbReference type="Rhea" id="RHEA:15197"/>
        <dbReference type="Rhea" id="RHEA-COMP:12418"/>
        <dbReference type="Rhea" id="RHEA-COMP:12419"/>
        <dbReference type="ChEBI" id="CHEBI:15378"/>
        <dbReference type="ChEBI" id="CHEBI:57856"/>
        <dbReference type="ChEBI" id="CHEBI:59789"/>
        <dbReference type="ChEBI" id="CHEBI:90615"/>
        <dbReference type="ChEBI" id="CHEBI:90616"/>
        <dbReference type="EC" id="2.1.1.72"/>
    </reaction>
</comment>
<dbReference type="EMBL" id="CP059472">
    <property type="protein sequence ID" value="QMS98986.1"/>
    <property type="molecule type" value="Genomic_DNA"/>
</dbReference>
<dbReference type="AlphaFoldDB" id="A0A7D7QYR2"/>
<evidence type="ECO:0000256" key="2">
    <source>
        <dbReference type="ARBA" id="ARBA00011900"/>
    </source>
</evidence>
<evidence type="ECO:0000256" key="3">
    <source>
        <dbReference type="ARBA" id="ARBA00022603"/>
    </source>
</evidence>
<dbReference type="RefSeq" id="WP_181885731.1">
    <property type="nucleotide sequence ID" value="NZ_CP059472.1"/>
</dbReference>
<keyword evidence="8" id="KW-0175">Coiled coil</keyword>
<comment type="similarity">
    <text evidence="1">Belongs to the N(4)/N(6)-methyltransferase family.</text>
</comment>
<keyword evidence="4" id="KW-0808">Transferase</keyword>
<evidence type="ECO:0000256" key="4">
    <source>
        <dbReference type="ARBA" id="ARBA00022679"/>
    </source>
</evidence>
<dbReference type="GO" id="GO:0008170">
    <property type="term" value="F:N-methyltransferase activity"/>
    <property type="evidence" value="ECO:0007669"/>
    <property type="project" value="InterPro"/>
</dbReference>
<evidence type="ECO:0000313" key="13">
    <source>
        <dbReference type="Proteomes" id="UP000515349"/>
    </source>
</evidence>
<dbReference type="GO" id="GO:0003677">
    <property type="term" value="F:DNA binding"/>
    <property type="evidence" value="ECO:0007669"/>
    <property type="project" value="InterPro"/>
</dbReference>
<evidence type="ECO:0000259" key="10">
    <source>
        <dbReference type="Pfam" id="PF12161"/>
    </source>
</evidence>
<dbReference type="EMBL" id="JACEUX010000001">
    <property type="protein sequence ID" value="MBA5245604.1"/>
    <property type="molecule type" value="Genomic_DNA"/>
</dbReference>
<evidence type="ECO:0000313" key="12">
    <source>
        <dbReference type="EMBL" id="QMS98986.1"/>
    </source>
</evidence>
<gene>
    <name evidence="12" type="ORF">H1R16_02965</name>
    <name evidence="11" type="ORF">H2507_00310</name>
</gene>
<dbReference type="InterPro" id="IPR029063">
    <property type="entry name" value="SAM-dependent_MTases_sf"/>
</dbReference>
<dbReference type="PROSITE" id="PS00092">
    <property type="entry name" value="N6_MTASE"/>
    <property type="match status" value="1"/>
</dbReference>
<feature type="coiled-coil region" evidence="8">
    <location>
        <begin position="661"/>
        <end position="695"/>
    </location>
</feature>
<dbReference type="EC" id="2.1.1.72" evidence="2"/>
<dbReference type="Gene3D" id="1.20.1260.30">
    <property type="match status" value="2"/>
</dbReference>
<dbReference type="KEGG" id="cbau:H1R16_02965"/>
<dbReference type="PRINTS" id="PR00507">
    <property type="entry name" value="N12N6MTFRASE"/>
</dbReference>
<dbReference type="Proteomes" id="UP000515349">
    <property type="component" value="Chromosome"/>
</dbReference>
<feature type="domain" description="N6 adenine-specific DNA methyltransferase N-terminal" evidence="10">
    <location>
        <begin position="10"/>
        <end position="118"/>
    </location>
</feature>
<reference evidence="12" key="1">
    <citation type="submission" date="2020-07" db="EMBL/GenBank/DDBJ databases">
        <title>Chryseobacterium sp. CX-624.</title>
        <authorList>
            <person name="Yang C."/>
        </authorList>
    </citation>
    <scope>NUCLEOTIDE SEQUENCE</scope>
    <source>
        <strain evidence="12">CX-624</strain>
    </source>
</reference>
<evidence type="ECO:0000256" key="5">
    <source>
        <dbReference type="ARBA" id="ARBA00022691"/>
    </source>
</evidence>
<evidence type="ECO:0000259" key="9">
    <source>
        <dbReference type="Pfam" id="PF02384"/>
    </source>
</evidence>
<evidence type="ECO:0000256" key="8">
    <source>
        <dbReference type="SAM" id="Coils"/>
    </source>
</evidence>
<feature type="domain" description="DNA methylase adenine-specific" evidence="9">
    <location>
        <begin position="135"/>
        <end position="470"/>
    </location>
</feature>
<evidence type="ECO:0000256" key="6">
    <source>
        <dbReference type="ARBA" id="ARBA00022747"/>
    </source>
</evidence>
<dbReference type="InterPro" id="IPR002052">
    <property type="entry name" value="DNA_methylase_N6_adenine_CS"/>
</dbReference>
<dbReference type="PANTHER" id="PTHR42933">
    <property type="entry name" value="SLR6095 PROTEIN"/>
    <property type="match status" value="1"/>
</dbReference>
<dbReference type="GO" id="GO:0009007">
    <property type="term" value="F:site-specific DNA-methyltransferase (adenine-specific) activity"/>
    <property type="evidence" value="ECO:0007669"/>
    <property type="project" value="UniProtKB-EC"/>
</dbReference>
<dbReference type="InterPro" id="IPR038333">
    <property type="entry name" value="T1MK-like_N_sf"/>
</dbReference>
<evidence type="ECO:0000256" key="7">
    <source>
        <dbReference type="ARBA" id="ARBA00047942"/>
    </source>
</evidence>
<keyword evidence="3 12" id="KW-0489">Methyltransferase</keyword>
<dbReference type="REBASE" id="432279">
    <property type="entry name" value="M.Csp624ORF2965P"/>
</dbReference>
<keyword evidence="5" id="KW-0949">S-adenosyl-L-methionine</keyword>
<keyword evidence="14" id="KW-1185">Reference proteome</keyword>
<organism evidence="12 13">
    <name type="scientific">Marnyiella aurantia</name>
    <dbReference type="NCBI Taxonomy" id="2758037"/>
    <lineage>
        <taxon>Bacteria</taxon>
        <taxon>Pseudomonadati</taxon>
        <taxon>Bacteroidota</taxon>
        <taxon>Flavobacteriia</taxon>
        <taxon>Flavobacteriales</taxon>
        <taxon>Weeksellaceae</taxon>
        <taxon>Marnyiella</taxon>
    </lineage>
</organism>
<dbReference type="Pfam" id="PF12161">
    <property type="entry name" value="HsdM_N"/>
    <property type="match status" value="1"/>
</dbReference>
<dbReference type="Proteomes" id="UP000539710">
    <property type="component" value="Unassembled WGS sequence"/>
</dbReference>
<evidence type="ECO:0000313" key="14">
    <source>
        <dbReference type="Proteomes" id="UP000539710"/>
    </source>
</evidence>
<proteinExistence type="inferred from homology"/>
<dbReference type="PANTHER" id="PTHR42933:SF3">
    <property type="entry name" value="TYPE I RESTRICTION ENZYME MJAVIII METHYLASE SUBUNIT"/>
    <property type="match status" value="1"/>
</dbReference>
<dbReference type="InterPro" id="IPR051537">
    <property type="entry name" value="DNA_Adenine_Mtase"/>
</dbReference>
<dbReference type="InterPro" id="IPR003356">
    <property type="entry name" value="DNA_methylase_A-5"/>
</dbReference>
<protein>
    <recommendedName>
        <fullName evidence="2">site-specific DNA-methyltransferase (adenine-specific)</fullName>
        <ecNumber evidence="2">2.1.1.72</ecNumber>
    </recommendedName>
</protein>
<accession>A0A7D7QYR2</accession>
<dbReference type="Pfam" id="PF02384">
    <property type="entry name" value="N6_Mtase"/>
    <property type="match status" value="1"/>
</dbReference>
<dbReference type="Gene3D" id="3.40.50.150">
    <property type="entry name" value="Vaccinia Virus protein VP39"/>
    <property type="match status" value="1"/>
</dbReference>
<evidence type="ECO:0000256" key="1">
    <source>
        <dbReference type="ARBA" id="ARBA00006594"/>
    </source>
</evidence>
<dbReference type="GO" id="GO:0032259">
    <property type="term" value="P:methylation"/>
    <property type="evidence" value="ECO:0007669"/>
    <property type="project" value="UniProtKB-KW"/>
</dbReference>